<dbReference type="GO" id="GO:0003700">
    <property type="term" value="F:DNA-binding transcription factor activity"/>
    <property type="evidence" value="ECO:0007669"/>
    <property type="project" value="InterPro"/>
</dbReference>
<dbReference type="GO" id="GO:0006351">
    <property type="term" value="P:DNA-templated transcription"/>
    <property type="evidence" value="ECO:0007669"/>
    <property type="project" value="TreeGrafter"/>
</dbReference>
<comment type="similarity">
    <text evidence="1">Belongs to the LysR transcriptional regulatory family.</text>
</comment>
<evidence type="ECO:0000313" key="7">
    <source>
        <dbReference type="Proteomes" id="UP000318349"/>
    </source>
</evidence>
<evidence type="ECO:0000256" key="4">
    <source>
        <dbReference type="ARBA" id="ARBA00023163"/>
    </source>
</evidence>
<dbReference type="PRINTS" id="PR00039">
    <property type="entry name" value="HTHLYSR"/>
</dbReference>
<dbReference type="InterPro" id="IPR058163">
    <property type="entry name" value="LysR-type_TF_proteobact-type"/>
</dbReference>
<name>A0A558EID0_9RHOO</name>
<proteinExistence type="inferred from homology"/>
<reference evidence="6 7" key="1">
    <citation type="submission" date="2019-07" db="EMBL/GenBank/DDBJ databases">
        <title>The pathways for chlorine oxyanion respiration interact through the shared metabolite chlorate.</title>
        <authorList>
            <person name="Barnum T.P."/>
            <person name="Cheng Y."/>
            <person name="Hill K.A."/>
            <person name="Lucas L.N."/>
            <person name="Carlson H.K."/>
            <person name="Coates J.D."/>
        </authorList>
    </citation>
    <scope>NUCLEOTIDE SEQUENCE [LARGE SCALE GENOMIC DNA]</scope>
    <source>
        <strain evidence="6 7">SFB-1</strain>
    </source>
</reference>
<protein>
    <submittedName>
        <fullName evidence="6">Transcriptional regulator GcvA</fullName>
    </submittedName>
</protein>
<dbReference type="Proteomes" id="UP000318349">
    <property type="component" value="Unassembled WGS sequence"/>
</dbReference>
<comment type="caution">
    <text evidence="6">The sequence shown here is derived from an EMBL/GenBank/DDBJ whole genome shotgun (WGS) entry which is preliminary data.</text>
</comment>
<dbReference type="SUPFAM" id="SSF46785">
    <property type="entry name" value="Winged helix' DNA-binding domain"/>
    <property type="match status" value="1"/>
</dbReference>
<organism evidence="6 7">
    <name type="scientific">Denitromonas halophila</name>
    <dbReference type="NCBI Taxonomy" id="1629404"/>
    <lineage>
        <taxon>Bacteria</taxon>
        <taxon>Pseudomonadati</taxon>
        <taxon>Pseudomonadota</taxon>
        <taxon>Betaproteobacteria</taxon>
        <taxon>Rhodocyclales</taxon>
        <taxon>Zoogloeaceae</taxon>
        <taxon>Denitromonas</taxon>
    </lineage>
</organism>
<keyword evidence="2" id="KW-0805">Transcription regulation</keyword>
<dbReference type="NCBIfam" id="NF008352">
    <property type="entry name" value="PRK11139.1"/>
    <property type="match status" value="1"/>
</dbReference>
<accession>A0A558EID0</accession>
<dbReference type="FunFam" id="3.40.190.10:FF:000017">
    <property type="entry name" value="Glycine cleavage system transcriptional activator"/>
    <property type="match status" value="1"/>
</dbReference>
<dbReference type="InterPro" id="IPR036390">
    <property type="entry name" value="WH_DNA-bd_sf"/>
</dbReference>
<dbReference type="PROSITE" id="PS50931">
    <property type="entry name" value="HTH_LYSR"/>
    <property type="match status" value="1"/>
</dbReference>
<dbReference type="EMBL" id="VMNI01000007">
    <property type="protein sequence ID" value="TVO77533.1"/>
    <property type="molecule type" value="Genomic_DNA"/>
</dbReference>
<dbReference type="FunFam" id="1.10.10.10:FF:000038">
    <property type="entry name" value="Glycine cleavage system transcriptional activator"/>
    <property type="match status" value="1"/>
</dbReference>
<dbReference type="GO" id="GO:0043565">
    <property type="term" value="F:sequence-specific DNA binding"/>
    <property type="evidence" value="ECO:0007669"/>
    <property type="project" value="TreeGrafter"/>
</dbReference>
<dbReference type="PANTHER" id="PTHR30537:SF26">
    <property type="entry name" value="GLYCINE CLEAVAGE SYSTEM TRANSCRIPTIONAL ACTIVATOR"/>
    <property type="match status" value="1"/>
</dbReference>
<evidence type="ECO:0000256" key="2">
    <source>
        <dbReference type="ARBA" id="ARBA00023015"/>
    </source>
</evidence>
<keyword evidence="3" id="KW-0238">DNA-binding</keyword>
<dbReference type="PANTHER" id="PTHR30537">
    <property type="entry name" value="HTH-TYPE TRANSCRIPTIONAL REGULATOR"/>
    <property type="match status" value="1"/>
</dbReference>
<dbReference type="InterPro" id="IPR005119">
    <property type="entry name" value="LysR_subst-bd"/>
</dbReference>
<dbReference type="CDD" id="cd08432">
    <property type="entry name" value="PBP2_GcdR_TrpI_HvrB_AmpR_like"/>
    <property type="match status" value="1"/>
</dbReference>
<evidence type="ECO:0000256" key="1">
    <source>
        <dbReference type="ARBA" id="ARBA00009437"/>
    </source>
</evidence>
<sequence>MSLSMPPLQSLRVFETAARHLSFKQAAEELHVTPAAVSQQIKALEAHLGVPLFYRLTRALELTEAGERMLPQVSDGLAQLAAAVEKVVLQTPSRNLRITVPPAFAGRWLVHRLQRFTEAHPDIDLVLGTEANTVDAPDLEDVESDLVALREGEIDVEIRFGRGAYPGMRTDLVMEVSYVPVCHPDLLKGKRRLKKASDLSFHTLLHDDTAAGRSERVSWQDWLRAAKVSGVDPSRGPHFSNSSLALEAAMDGFGVMLGLYPMVQRDIDAGRLVRPFDLAIPSRYAYYLVSPETTVDRPVIARFRQWLMAEI</sequence>
<evidence type="ECO:0000256" key="3">
    <source>
        <dbReference type="ARBA" id="ARBA00023125"/>
    </source>
</evidence>
<dbReference type="Gene3D" id="3.40.190.10">
    <property type="entry name" value="Periplasmic binding protein-like II"/>
    <property type="match status" value="2"/>
</dbReference>
<evidence type="ECO:0000259" key="5">
    <source>
        <dbReference type="PROSITE" id="PS50931"/>
    </source>
</evidence>
<gene>
    <name evidence="6" type="primary">gcvA</name>
    <name evidence="6" type="ORF">FHP89_09545</name>
</gene>
<keyword evidence="4" id="KW-0804">Transcription</keyword>
<dbReference type="SUPFAM" id="SSF53850">
    <property type="entry name" value="Periplasmic binding protein-like II"/>
    <property type="match status" value="1"/>
</dbReference>
<dbReference type="Pfam" id="PF00126">
    <property type="entry name" value="HTH_1"/>
    <property type="match status" value="1"/>
</dbReference>
<dbReference type="Gene3D" id="1.10.10.10">
    <property type="entry name" value="Winged helix-like DNA-binding domain superfamily/Winged helix DNA-binding domain"/>
    <property type="match status" value="1"/>
</dbReference>
<dbReference type="Pfam" id="PF03466">
    <property type="entry name" value="LysR_substrate"/>
    <property type="match status" value="1"/>
</dbReference>
<feature type="domain" description="HTH lysR-type" evidence="5">
    <location>
        <begin position="6"/>
        <end position="63"/>
    </location>
</feature>
<dbReference type="AlphaFoldDB" id="A0A558EID0"/>
<dbReference type="InterPro" id="IPR000847">
    <property type="entry name" value="LysR_HTH_N"/>
</dbReference>
<dbReference type="InterPro" id="IPR036388">
    <property type="entry name" value="WH-like_DNA-bd_sf"/>
</dbReference>
<evidence type="ECO:0000313" key="6">
    <source>
        <dbReference type="EMBL" id="TVO77533.1"/>
    </source>
</evidence>